<keyword evidence="3" id="KW-1185">Reference proteome</keyword>
<accession>A0ABR4Q9J2</accession>
<comment type="caution">
    <text evidence="2">The sequence shown here is derived from an EMBL/GenBank/DDBJ whole genome shotgun (WGS) entry which is preliminary data.</text>
</comment>
<evidence type="ECO:0000313" key="2">
    <source>
        <dbReference type="EMBL" id="KAL5106280.1"/>
    </source>
</evidence>
<name>A0ABR4Q9J2_9CEST</name>
<organism evidence="2 3">
    <name type="scientific">Taenia crassiceps</name>
    <dbReference type="NCBI Taxonomy" id="6207"/>
    <lineage>
        <taxon>Eukaryota</taxon>
        <taxon>Metazoa</taxon>
        <taxon>Spiralia</taxon>
        <taxon>Lophotrochozoa</taxon>
        <taxon>Platyhelminthes</taxon>
        <taxon>Cestoda</taxon>
        <taxon>Eucestoda</taxon>
        <taxon>Cyclophyllidea</taxon>
        <taxon>Taeniidae</taxon>
        <taxon>Taenia</taxon>
    </lineage>
</organism>
<dbReference type="Proteomes" id="UP001651158">
    <property type="component" value="Unassembled WGS sequence"/>
</dbReference>
<protein>
    <submittedName>
        <fullName evidence="2">Uncharacterized protein</fullName>
    </submittedName>
</protein>
<proteinExistence type="predicted"/>
<evidence type="ECO:0000313" key="3">
    <source>
        <dbReference type="Proteomes" id="UP001651158"/>
    </source>
</evidence>
<gene>
    <name evidence="2" type="ORF">TcWFU_006276</name>
</gene>
<sequence length="218" mass="23539">MLIMRPSSGSDSLRGSAIVEVLVPPPHEPEAEEQVPEPTLLMAFGGGAPANASDTSHEPPVNSDHVSGPQSLYSFYPGIVSSGKNSWRCAHFMLTVEDAVVDVDNRQHGEIAPSQTDLAAASTTPRLNNPAVATEPWLFSFPTASNHVGRIGTVLRLLLLPVRNVGRKVFQLPEVMGIRVYYASLGHCLQKCGLVYIQLKKVFLESPITCGSPWDNTP</sequence>
<reference evidence="2 3" key="1">
    <citation type="journal article" date="2022" name="Front. Cell. Infect. Microbiol.">
        <title>The Genomes of Two Strains of Taenia crassiceps the Animal Model for the Study of Human Cysticercosis.</title>
        <authorList>
            <person name="Bobes R.J."/>
            <person name="Estrada K."/>
            <person name="Rios-Valencia D.G."/>
            <person name="Calderon-Gallegos A."/>
            <person name="de la Torre P."/>
            <person name="Carrero J.C."/>
            <person name="Sanchez-Flores A."/>
            <person name="Laclette J.P."/>
        </authorList>
    </citation>
    <scope>NUCLEOTIDE SEQUENCE [LARGE SCALE GENOMIC DNA]</scope>
    <source>
        <strain evidence="2">WFUcys</strain>
    </source>
</reference>
<evidence type="ECO:0000256" key="1">
    <source>
        <dbReference type="SAM" id="MobiDB-lite"/>
    </source>
</evidence>
<feature type="region of interest" description="Disordered" evidence="1">
    <location>
        <begin position="42"/>
        <end position="66"/>
    </location>
</feature>
<dbReference type="EMBL" id="JAKROA010000006">
    <property type="protein sequence ID" value="KAL5106280.1"/>
    <property type="molecule type" value="Genomic_DNA"/>
</dbReference>